<dbReference type="OrthoDB" id="9993796at2759"/>
<name>N4V4W6_COLOR</name>
<comment type="similarity">
    <text evidence="1">Belongs to the paxM FAD-dependent monooxygenase family.</text>
</comment>
<evidence type="ECO:0000259" key="6">
    <source>
        <dbReference type="Pfam" id="PF01494"/>
    </source>
</evidence>
<proteinExistence type="inferred from homology"/>
<dbReference type="Pfam" id="PF01494">
    <property type="entry name" value="FAD_binding_3"/>
    <property type="match status" value="1"/>
</dbReference>
<dbReference type="STRING" id="1213857.N4V4W6"/>
<dbReference type="SUPFAM" id="SSF51905">
    <property type="entry name" value="FAD/NAD(P)-binding domain"/>
    <property type="match status" value="1"/>
</dbReference>
<dbReference type="Gene3D" id="3.50.50.60">
    <property type="entry name" value="FAD/NAD(P)-binding domain"/>
    <property type="match status" value="1"/>
</dbReference>
<dbReference type="Proteomes" id="UP000014480">
    <property type="component" value="Unassembled WGS sequence"/>
</dbReference>
<keyword evidence="5" id="KW-0503">Monooxygenase</keyword>
<keyword evidence="8" id="KW-1185">Reference proteome</keyword>
<dbReference type="Pfam" id="PF13450">
    <property type="entry name" value="NAD_binding_8"/>
    <property type="match status" value="1"/>
</dbReference>
<dbReference type="PANTHER" id="PTHR13789">
    <property type="entry name" value="MONOOXYGENASE"/>
    <property type="match status" value="1"/>
</dbReference>
<feature type="domain" description="FAD-binding" evidence="6">
    <location>
        <begin position="175"/>
        <end position="369"/>
    </location>
</feature>
<dbReference type="eggNOG" id="KOG2614">
    <property type="taxonomic scope" value="Eukaryota"/>
</dbReference>
<evidence type="ECO:0000256" key="1">
    <source>
        <dbReference type="ARBA" id="ARBA00007992"/>
    </source>
</evidence>
<evidence type="ECO:0000256" key="5">
    <source>
        <dbReference type="ARBA" id="ARBA00023033"/>
    </source>
</evidence>
<evidence type="ECO:0000256" key="4">
    <source>
        <dbReference type="ARBA" id="ARBA00023002"/>
    </source>
</evidence>
<reference evidence="8" key="1">
    <citation type="journal article" date="2013" name="New Phytol.">
        <title>Comparative genomic and transcriptomic analyses reveal the hemibiotrophic stage shift of Colletotrichum fungi.</title>
        <authorList>
            <person name="Gan P."/>
            <person name="Ikeda K."/>
            <person name="Irieda H."/>
            <person name="Narusaka M."/>
            <person name="O'Connell R.J."/>
            <person name="Narusaka Y."/>
            <person name="Takano Y."/>
            <person name="Kubo Y."/>
            <person name="Shirasu K."/>
        </authorList>
    </citation>
    <scope>NUCLEOTIDE SEQUENCE [LARGE SCALE GENOMIC DNA]</scope>
    <source>
        <strain evidence="8">104-T / ATCC 96160 / CBS 514.97 / LARS 414 / MAFF 240422</strain>
    </source>
</reference>
<comment type="caution">
    <text evidence="7">The sequence shown here is derived from an EMBL/GenBank/DDBJ whole genome shotgun (WGS) entry which is preliminary data.</text>
</comment>
<reference evidence="8" key="2">
    <citation type="journal article" date="2019" name="Mol. Plant Microbe Interact.">
        <title>Genome sequence resources for four phytopathogenic fungi from the Colletotrichum orbiculare species complex.</title>
        <authorList>
            <person name="Gan P."/>
            <person name="Tsushima A."/>
            <person name="Narusaka M."/>
            <person name="Narusaka Y."/>
            <person name="Takano Y."/>
            <person name="Kubo Y."/>
            <person name="Shirasu K."/>
        </authorList>
    </citation>
    <scope>GENOME REANNOTATION</scope>
    <source>
        <strain evidence="8">104-T / ATCC 96160 / CBS 514.97 / LARS 414 / MAFF 240422</strain>
    </source>
</reference>
<organism evidence="7 8">
    <name type="scientific">Colletotrichum orbiculare (strain 104-T / ATCC 96160 / CBS 514.97 / LARS 414 / MAFF 240422)</name>
    <name type="common">Cucumber anthracnose fungus</name>
    <name type="synonym">Colletotrichum lagenarium</name>
    <dbReference type="NCBI Taxonomy" id="1213857"/>
    <lineage>
        <taxon>Eukaryota</taxon>
        <taxon>Fungi</taxon>
        <taxon>Dikarya</taxon>
        <taxon>Ascomycota</taxon>
        <taxon>Pezizomycotina</taxon>
        <taxon>Sordariomycetes</taxon>
        <taxon>Hypocreomycetidae</taxon>
        <taxon>Glomerellales</taxon>
        <taxon>Glomerellaceae</taxon>
        <taxon>Colletotrichum</taxon>
        <taxon>Colletotrichum orbiculare species complex</taxon>
    </lineage>
</organism>
<gene>
    <name evidence="7" type="primary">xlnD-1</name>
    <name evidence="7" type="ORF">Cob_v007572</name>
</gene>
<evidence type="ECO:0000256" key="2">
    <source>
        <dbReference type="ARBA" id="ARBA00022630"/>
    </source>
</evidence>
<keyword evidence="3" id="KW-0274">FAD</keyword>
<dbReference type="PANTHER" id="PTHR13789:SF314">
    <property type="entry name" value="FAD-BINDING DOMAIN-CONTAINING PROTEIN"/>
    <property type="match status" value="1"/>
</dbReference>
<dbReference type="GO" id="GO:0004497">
    <property type="term" value="F:monooxygenase activity"/>
    <property type="evidence" value="ECO:0007669"/>
    <property type="project" value="UniProtKB-KW"/>
</dbReference>
<evidence type="ECO:0000313" key="8">
    <source>
        <dbReference type="Proteomes" id="UP000014480"/>
    </source>
</evidence>
<dbReference type="PRINTS" id="PR00420">
    <property type="entry name" value="RNGMNOXGNASE"/>
</dbReference>
<dbReference type="InterPro" id="IPR036188">
    <property type="entry name" value="FAD/NAD-bd_sf"/>
</dbReference>
<evidence type="ECO:0000256" key="3">
    <source>
        <dbReference type="ARBA" id="ARBA00022827"/>
    </source>
</evidence>
<sequence length="445" mass="49225">MPAKDLPPVQAHGGLHADANSRPMKVGIVGAGIGGLMAAITLLDSGHEVEIFEKSRFSKEVGAAISTPPNSSRILAHHGFDFGRSNATTSDYLIYYDDPKDLTQMMRLPMSGYEGEFGAPWYLFHRVDLHDELRRMATEPSPGRPRVARLHLGTAVSSVDPNGTIHFPDGTSTRKDLVIAADGIRSSFSSSVLDNVPPLEHFTSMMRLLLPTEKMPQDAETHVLFGDGLNSVRAMRAGDGRHSVVMYGCRRGALQNIAFMYPEEISKDHSGNGTSKDEGFLQMVADIFPPSIHQMASEAEGVGHWNLYKRRPLESFARGRVVLIGDAAHPMPPLRAQGASMAIEDAAALGVLFSDKSSVDEVPERLQLFNQLRVKRAATIQIISSQHKWDPTKVPAEYLHYFDGKVPQNEDDLADRTYNHHVMDEALQMLHEHRRRNEHVSRASL</sequence>
<dbReference type="InterPro" id="IPR002938">
    <property type="entry name" value="FAD-bd"/>
</dbReference>
<dbReference type="EMBL" id="AMCV02000020">
    <property type="protein sequence ID" value="TDZ19401.1"/>
    <property type="molecule type" value="Genomic_DNA"/>
</dbReference>
<dbReference type="GO" id="GO:0071949">
    <property type="term" value="F:FAD binding"/>
    <property type="evidence" value="ECO:0007669"/>
    <property type="project" value="InterPro"/>
</dbReference>
<accession>N4V4W6</accession>
<dbReference type="AlphaFoldDB" id="N4V4W6"/>
<dbReference type="HOGENOM" id="CLU_009665_19_0_1"/>
<evidence type="ECO:0000313" key="7">
    <source>
        <dbReference type="EMBL" id="TDZ19401.1"/>
    </source>
</evidence>
<dbReference type="InterPro" id="IPR050493">
    <property type="entry name" value="FAD-dep_Monooxygenase_BioMet"/>
</dbReference>
<keyword evidence="2" id="KW-0285">Flavoprotein</keyword>
<keyword evidence="4" id="KW-0560">Oxidoreductase</keyword>
<protein>
    <submittedName>
        <fullName evidence="7">3-hydroxybenzoate 6-hydroxylase 1</fullName>
    </submittedName>
</protein>